<dbReference type="eggNOG" id="COG1331">
    <property type="taxonomic scope" value="Bacteria"/>
</dbReference>
<dbReference type="Gene3D" id="3.40.30.10">
    <property type="entry name" value="Glutaredoxin"/>
    <property type="match status" value="1"/>
</dbReference>
<proteinExistence type="predicted"/>
<accession>F8AVV7</accession>
<feature type="region of interest" description="Disordered" evidence="1">
    <location>
        <begin position="324"/>
        <end position="351"/>
    </location>
</feature>
<evidence type="ECO:0000256" key="1">
    <source>
        <dbReference type="SAM" id="MobiDB-lite"/>
    </source>
</evidence>
<dbReference type="InterPro" id="IPR036249">
    <property type="entry name" value="Thioredoxin-like_sf"/>
</dbReference>
<evidence type="ECO:0000313" key="3">
    <source>
        <dbReference type="EMBL" id="AEH08297.1"/>
    </source>
</evidence>
<dbReference type="PIRSF" id="PIRSF006402">
    <property type="entry name" value="UCP006402_thioredoxin"/>
    <property type="match status" value="1"/>
</dbReference>
<dbReference type="HOGENOM" id="CLU_014051_4_2_11"/>
<dbReference type="RefSeq" id="WP_013872277.1">
    <property type="nucleotide sequence ID" value="NC_015656.1"/>
</dbReference>
<evidence type="ECO:0000313" key="4">
    <source>
        <dbReference type="Proteomes" id="UP000001549"/>
    </source>
</evidence>
<dbReference type="SUPFAM" id="SSF48208">
    <property type="entry name" value="Six-hairpin glycosidases"/>
    <property type="match status" value="1"/>
</dbReference>
<protein>
    <recommendedName>
        <fullName evidence="2">Spermatogenesis-associated protein 20-like TRX domain-containing protein</fullName>
    </recommendedName>
</protein>
<dbReference type="InterPro" id="IPR004879">
    <property type="entry name" value="Ssp411-like_TRX"/>
</dbReference>
<dbReference type="Proteomes" id="UP000001549">
    <property type="component" value="Chromosome"/>
</dbReference>
<dbReference type="KEGG" id="fsy:FsymDg_0782"/>
<dbReference type="InterPro" id="IPR008928">
    <property type="entry name" value="6-hairpin_glycosidase_sf"/>
</dbReference>
<dbReference type="Gene3D" id="1.50.10.10">
    <property type="match status" value="1"/>
</dbReference>
<reference evidence="3 4" key="1">
    <citation type="submission" date="2011-05" db="EMBL/GenBank/DDBJ databases">
        <title>Complete sequence of chromosome of Frankia symbiont of Datisca glomerata.</title>
        <authorList>
            <consortium name="US DOE Joint Genome Institute"/>
            <person name="Lucas S."/>
            <person name="Han J."/>
            <person name="Lapidus A."/>
            <person name="Cheng J.-F."/>
            <person name="Goodwin L."/>
            <person name="Pitluck S."/>
            <person name="Peters L."/>
            <person name="Mikhailova N."/>
            <person name="Chertkov O."/>
            <person name="Teshima H."/>
            <person name="Han C."/>
            <person name="Tapia R."/>
            <person name="Land M."/>
            <person name="Hauser L."/>
            <person name="Kyrpides N."/>
            <person name="Ivanova N."/>
            <person name="Pagani I."/>
            <person name="Berry A."/>
            <person name="Pawlowski K."/>
            <person name="Persson T."/>
            <person name="Vanden Heuvel B."/>
            <person name="Benson D."/>
            <person name="Woyke T."/>
        </authorList>
    </citation>
    <scope>NUCLEOTIDE SEQUENCE [LARGE SCALE GENOMIC DNA]</scope>
    <source>
        <strain evidence="4">4085684</strain>
    </source>
</reference>
<dbReference type="GO" id="GO:0005975">
    <property type="term" value="P:carbohydrate metabolic process"/>
    <property type="evidence" value="ECO:0007669"/>
    <property type="project" value="InterPro"/>
</dbReference>
<dbReference type="InterPro" id="IPR024705">
    <property type="entry name" value="Ssp411"/>
</dbReference>
<gene>
    <name evidence="3" type="ordered locus">FsymDg_0782</name>
</gene>
<dbReference type="STRING" id="656024.FsymDg_0782"/>
<sequence>MPNRLAEQTSPYLLQHADNPVDWWPWGPSAFAEATARDVPVLLSVGYASCHWCHVMAHESFEDPDTAAIMNEYFVNVKVDREERPDVDAVYMDVTVALTGHGGWPMTVFLTPAGEPFFAGTYFPPAPRPGMSSFRQLLAAVTHAWRTRRDEVAASGADITRRIAAAALGSAGPPAGLTGDLLDTAVAKVARSFDPEHGGFGSAPKFPPSALLEMLLRHHARTGDAASLRMVTTTCERMARGGIYDQLAGGFARYSVDATWTVPHFEKMLYDNAQLLRVYLHLWRATGSPLAERVARETAAFLLRDLGTTEGGFASALDADTVVPAGPGSGGDESPGHNAGGHNAGGHNAGGHGAEGATYVWTPAELVDVLGPADGAWAADVFGVTAAGTFEHGSSVLRLPADPDDPGRFASVRERLARARAARPQPARDDKIVAAWNGLAIAALAEAGALLAEPAWVTAATSAATLLRDVHLVDGRLRRTSRHGRVGTNAGVLEDYGDVAEGLLALYQVTGDEQWLALAGDLLAVVRARFAADDGGFHDTADDAERLLRRPRDPSDSPTPSGQAAVAGALLTYAALTASDEHRRAAEHVLEVLAPLLAANASFAGWAGAVGTALLAGPAEIAVVGRPDLERTARLTTSPGAVVVTSGPLARGRGTAGVYVCRGFVCERPVSTVEAVRDQLGVRLVLPATS</sequence>
<dbReference type="InterPro" id="IPR012341">
    <property type="entry name" value="6hp_glycosidase-like_sf"/>
</dbReference>
<dbReference type="Pfam" id="PF03190">
    <property type="entry name" value="Thioredox_DsbH"/>
    <property type="match status" value="1"/>
</dbReference>
<dbReference type="EMBL" id="CP002801">
    <property type="protein sequence ID" value="AEH08297.1"/>
    <property type="molecule type" value="Genomic_DNA"/>
</dbReference>
<dbReference type="SUPFAM" id="SSF52833">
    <property type="entry name" value="Thioredoxin-like"/>
    <property type="match status" value="1"/>
</dbReference>
<dbReference type="CDD" id="cd02955">
    <property type="entry name" value="SSP411"/>
    <property type="match status" value="1"/>
</dbReference>
<evidence type="ECO:0000259" key="2">
    <source>
        <dbReference type="Pfam" id="PF03190"/>
    </source>
</evidence>
<feature type="compositionally biased region" description="Gly residues" evidence="1">
    <location>
        <begin position="327"/>
        <end position="351"/>
    </location>
</feature>
<organism evidence="3 4">
    <name type="scientific">Candidatus Protofrankia datiscae</name>
    <dbReference type="NCBI Taxonomy" id="2716812"/>
    <lineage>
        <taxon>Bacteria</taxon>
        <taxon>Bacillati</taxon>
        <taxon>Actinomycetota</taxon>
        <taxon>Actinomycetes</taxon>
        <taxon>Frankiales</taxon>
        <taxon>Frankiaceae</taxon>
        <taxon>Protofrankia</taxon>
    </lineage>
</organism>
<dbReference type="AlphaFoldDB" id="F8AVV7"/>
<dbReference type="PANTHER" id="PTHR42899">
    <property type="entry name" value="SPERMATOGENESIS-ASSOCIATED PROTEIN 20"/>
    <property type="match status" value="1"/>
</dbReference>
<keyword evidence="4" id="KW-1185">Reference proteome</keyword>
<feature type="domain" description="Spermatogenesis-associated protein 20-like TRX" evidence="2">
    <location>
        <begin position="2"/>
        <end position="163"/>
    </location>
</feature>
<dbReference type="PANTHER" id="PTHR42899:SF1">
    <property type="entry name" value="SPERMATOGENESIS-ASSOCIATED PROTEIN 20"/>
    <property type="match status" value="1"/>
</dbReference>
<name>F8AVV7_9ACTN</name>